<dbReference type="PROSITE" id="PS51257">
    <property type="entry name" value="PROKAR_LIPOPROTEIN"/>
    <property type="match status" value="1"/>
</dbReference>
<comment type="caution">
    <text evidence="3">The sequence shown here is derived from an EMBL/GenBank/DDBJ whole genome shotgun (WGS) entry which is preliminary data.</text>
</comment>
<reference evidence="3" key="1">
    <citation type="journal article" date="2014" name="Int. J. Syst. Evol. Microbiol.">
        <title>Complete genome sequence of Corynebacterium casei LMG S-19264T (=DSM 44701T), isolated from a smear-ripened cheese.</title>
        <authorList>
            <consortium name="US DOE Joint Genome Institute (JGI-PGF)"/>
            <person name="Walter F."/>
            <person name="Albersmeier A."/>
            <person name="Kalinowski J."/>
            <person name="Ruckert C."/>
        </authorList>
    </citation>
    <scope>NUCLEOTIDE SEQUENCE</scope>
    <source>
        <strain evidence="3">KCTC 12870</strain>
    </source>
</reference>
<reference evidence="3" key="2">
    <citation type="submission" date="2020-09" db="EMBL/GenBank/DDBJ databases">
        <authorList>
            <person name="Sun Q."/>
            <person name="Kim S."/>
        </authorList>
    </citation>
    <scope>NUCLEOTIDE SEQUENCE</scope>
    <source>
        <strain evidence="3">KCTC 12870</strain>
    </source>
</reference>
<organism evidence="3 4">
    <name type="scientific">Cerasicoccus arenae</name>
    <dbReference type="NCBI Taxonomy" id="424488"/>
    <lineage>
        <taxon>Bacteria</taxon>
        <taxon>Pseudomonadati</taxon>
        <taxon>Verrucomicrobiota</taxon>
        <taxon>Opitutia</taxon>
        <taxon>Puniceicoccales</taxon>
        <taxon>Cerasicoccaceae</taxon>
        <taxon>Cerasicoccus</taxon>
    </lineage>
</organism>
<dbReference type="InterPro" id="IPR013783">
    <property type="entry name" value="Ig-like_fold"/>
</dbReference>
<dbReference type="EMBL" id="BMXG01000011">
    <property type="protein sequence ID" value="GHC03388.1"/>
    <property type="molecule type" value="Genomic_DNA"/>
</dbReference>
<sequence>MKAKFYVILTAAAALLTGCGPSINNLTSSRVPQNASGIYTLSMTVSKEDGYVSDSSYGPKVVIDGVVRDMVMSDVGKNIFEYDYVMPEGRSEARYYYLLNYQRENDHEISSSIYDLEITDRYVLTIESVRGPVGAEIPVVGSGFTDFDKVVIGGFEADTNYQSPTSLTFIVPALAPNQSYRAELVSGEGVKSLGQFHVDASKLTVLPNPISLRPGELTSVAFGTEYSTSGVGLPISVMTDIPNSIIMPEVIIPAGARSRNIPIEGGKPGKGFLYISAPGYNELKVPIYVGNPSGSETNWNYPPKGSGINGGGPTTIVEETTIVEIYE</sequence>
<dbReference type="Gene3D" id="2.60.40.10">
    <property type="entry name" value="Immunoglobulins"/>
    <property type="match status" value="1"/>
</dbReference>
<feature type="chain" id="PRO_5035301493" description="IPT/TIG domain-containing protein" evidence="1">
    <location>
        <begin position="25"/>
        <end position="327"/>
    </location>
</feature>
<keyword evidence="4" id="KW-1185">Reference proteome</keyword>
<protein>
    <recommendedName>
        <fullName evidence="2">IPT/TIG domain-containing protein</fullName>
    </recommendedName>
</protein>
<evidence type="ECO:0000313" key="4">
    <source>
        <dbReference type="Proteomes" id="UP000642829"/>
    </source>
</evidence>
<dbReference type="SUPFAM" id="SSF81296">
    <property type="entry name" value="E set domains"/>
    <property type="match status" value="1"/>
</dbReference>
<gene>
    <name evidence="3" type="ORF">GCM10007047_19960</name>
</gene>
<name>A0A8J3DCL3_9BACT</name>
<proteinExistence type="predicted"/>
<feature type="signal peptide" evidence="1">
    <location>
        <begin position="1"/>
        <end position="24"/>
    </location>
</feature>
<feature type="domain" description="IPT/TIG" evidence="2">
    <location>
        <begin position="126"/>
        <end position="197"/>
    </location>
</feature>
<dbReference type="AlphaFoldDB" id="A0A8J3DCL3"/>
<dbReference type="Pfam" id="PF01833">
    <property type="entry name" value="TIG"/>
    <property type="match status" value="1"/>
</dbReference>
<keyword evidence="1" id="KW-0732">Signal</keyword>
<evidence type="ECO:0000256" key="1">
    <source>
        <dbReference type="SAM" id="SignalP"/>
    </source>
</evidence>
<evidence type="ECO:0000259" key="2">
    <source>
        <dbReference type="Pfam" id="PF01833"/>
    </source>
</evidence>
<accession>A0A8J3DCL3</accession>
<dbReference type="Proteomes" id="UP000642829">
    <property type="component" value="Unassembled WGS sequence"/>
</dbReference>
<dbReference type="InterPro" id="IPR002909">
    <property type="entry name" value="IPT_dom"/>
</dbReference>
<dbReference type="RefSeq" id="WP_189514659.1">
    <property type="nucleotide sequence ID" value="NZ_BMXG01000011.1"/>
</dbReference>
<evidence type="ECO:0000313" key="3">
    <source>
        <dbReference type="EMBL" id="GHC03388.1"/>
    </source>
</evidence>
<dbReference type="InterPro" id="IPR014756">
    <property type="entry name" value="Ig_E-set"/>
</dbReference>